<name>A0A1I8FJT5_9PLAT</name>
<dbReference type="Proteomes" id="UP000095280">
    <property type="component" value="Unplaced"/>
</dbReference>
<evidence type="ECO:0000313" key="4">
    <source>
        <dbReference type="Proteomes" id="UP000095280"/>
    </source>
</evidence>
<evidence type="ECO:0000259" key="3">
    <source>
        <dbReference type="Pfam" id="PF21188"/>
    </source>
</evidence>
<accession>A0A1I8FJT5</accession>
<dbReference type="InterPro" id="IPR041094">
    <property type="entry name" value="Brr2_helicase_PWI"/>
</dbReference>
<feature type="compositionally biased region" description="Acidic residues" evidence="1">
    <location>
        <begin position="179"/>
        <end position="214"/>
    </location>
</feature>
<feature type="domain" description="Pre-mRNA-splicing helicase BRR2-like plug" evidence="3">
    <location>
        <begin position="90"/>
        <end position="144"/>
    </location>
</feature>
<feature type="region of interest" description="Disordered" evidence="1">
    <location>
        <begin position="321"/>
        <end position="371"/>
    </location>
</feature>
<dbReference type="Pfam" id="PF21188">
    <property type="entry name" value="BRR2_plug"/>
    <property type="match status" value="1"/>
</dbReference>
<dbReference type="Pfam" id="PF18149">
    <property type="entry name" value="Helicase_PWI"/>
    <property type="match status" value="1"/>
</dbReference>
<protein>
    <submittedName>
        <fullName evidence="5">Helicase_PWI domain-containing protein</fullName>
    </submittedName>
</protein>
<proteinExistence type="predicted"/>
<keyword evidence="4" id="KW-1185">Reference proteome</keyword>
<feature type="domain" description="Brr2 N-terminal helicase PWI" evidence="2">
    <location>
        <begin position="292"/>
        <end position="326"/>
    </location>
</feature>
<evidence type="ECO:0000259" key="2">
    <source>
        <dbReference type="Pfam" id="PF18149"/>
    </source>
</evidence>
<reference evidence="5" key="1">
    <citation type="submission" date="2016-11" db="UniProtKB">
        <authorList>
            <consortium name="WormBaseParasite"/>
        </authorList>
    </citation>
    <scope>IDENTIFICATION</scope>
</reference>
<evidence type="ECO:0000256" key="1">
    <source>
        <dbReference type="SAM" id="MobiDB-lite"/>
    </source>
</evidence>
<evidence type="ECO:0000313" key="5">
    <source>
        <dbReference type="WBParaSite" id="maker-unitig_37360-snap-gene-0.2-mRNA-1"/>
    </source>
</evidence>
<sequence>MAGEAARNLQFEYRVNSNIVTQADKSLIDRLVPAMSPQALCSRFRQTGKARNAATGPTGPSRPEWNRSRPKRKKRDENRRYEVGKLKAQAECLGDEPRDVLCGAADEVLAAMKDDKLRDKERKREIESLLGNLAEDTYALLVNLSKKATDWSGGQQGGESGDQQAADIDETYGVNIQFEDSDEDAADEDDAADYGEVNESDEDDDEGGEGEDGEAGQGDDRSATNTSAAAPPRRPQFVDVKLPMTELVAAAAAACTRATPGCRAGQSGRMPAAVEVGWGRSGSGKSTSESSGYEAFDLIKLVRQNRQMVLHCTLLAQAQSRSERNRGARMRVPTPKLAPDTSPVAQRRRQSRRRRGSRRIVIGGGGGPRRRQFESQQQQQLADDEAVAAAVAGGYIQGKDLDLEDLAFTQGSHLMANKRCQLPTVASESRALVMRR</sequence>
<feature type="region of interest" description="Disordered" evidence="1">
    <location>
        <begin position="45"/>
        <end position="81"/>
    </location>
</feature>
<dbReference type="InterPro" id="IPR048863">
    <property type="entry name" value="BRR2_plug"/>
</dbReference>
<feature type="compositionally biased region" description="Basic residues" evidence="1">
    <location>
        <begin position="346"/>
        <end position="358"/>
    </location>
</feature>
<dbReference type="WBParaSite" id="maker-unitig_37360-snap-gene-0.2-mRNA-1">
    <property type="protein sequence ID" value="maker-unitig_37360-snap-gene-0.2-mRNA-1"/>
    <property type="gene ID" value="maker-unitig_37360-snap-gene-0.2"/>
</dbReference>
<feature type="region of interest" description="Disordered" evidence="1">
    <location>
        <begin position="179"/>
        <end position="237"/>
    </location>
</feature>
<dbReference type="AlphaFoldDB" id="A0A1I8FJT5"/>
<organism evidence="4 5">
    <name type="scientific">Macrostomum lignano</name>
    <dbReference type="NCBI Taxonomy" id="282301"/>
    <lineage>
        <taxon>Eukaryota</taxon>
        <taxon>Metazoa</taxon>
        <taxon>Spiralia</taxon>
        <taxon>Lophotrochozoa</taxon>
        <taxon>Platyhelminthes</taxon>
        <taxon>Rhabditophora</taxon>
        <taxon>Macrostomorpha</taxon>
        <taxon>Macrostomida</taxon>
        <taxon>Macrostomidae</taxon>
        <taxon>Macrostomum</taxon>
    </lineage>
</organism>